<comment type="caution">
    <text evidence="5">The sequence shown here is derived from an EMBL/GenBank/DDBJ whole genome shotgun (WGS) entry which is preliminary data.</text>
</comment>
<evidence type="ECO:0000256" key="1">
    <source>
        <dbReference type="ARBA" id="ARBA00023015"/>
    </source>
</evidence>
<gene>
    <name evidence="5" type="ORF">ACFPQ9_37610</name>
</gene>
<organism evidence="5 6">
    <name type="scientific">Streptomyces coerulescens</name>
    <dbReference type="NCBI Taxonomy" id="29304"/>
    <lineage>
        <taxon>Bacteria</taxon>
        <taxon>Bacillati</taxon>
        <taxon>Actinomycetota</taxon>
        <taxon>Actinomycetes</taxon>
        <taxon>Kitasatosporales</taxon>
        <taxon>Streptomycetaceae</taxon>
        <taxon>Streptomyces</taxon>
    </lineage>
</organism>
<dbReference type="InterPro" id="IPR011990">
    <property type="entry name" value="TPR-like_helical_dom_sf"/>
</dbReference>
<dbReference type="PANTHER" id="PTHR44688">
    <property type="entry name" value="DNA-BINDING TRANSCRIPTIONAL ACTIVATOR DEVR_DOSR"/>
    <property type="match status" value="1"/>
</dbReference>
<dbReference type="SMART" id="SM00421">
    <property type="entry name" value="HTH_LUXR"/>
    <property type="match status" value="1"/>
</dbReference>
<dbReference type="Gene3D" id="1.25.40.10">
    <property type="entry name" value="Tetratricopeptide repeat domain"/>
    <property type="match status" value="1"/>
</dbReference>
<dbReference type="EMBL" id="JBHSKM010000044">
    <property type="protein sequence ID" value="MFC5219569.1"/>
    <property type="molecule type" value="Genomic_DNA"/>
</dbReference>
<dbReference type="InterPro" id="IPR016032">
    <property type="entry name" value="Sig_transdc_resp-reg_C-effctor"/>
</dbReference>
<dbReference type="Proteomes" id="UP001596263">
    <property type="component" value="Unassembled WGS sequence"/>
</dbReference>
<dbReference type="SUPFAM" id="SSF46894">
    <property type="entry name" value="C-terminal effector domain of the bipartite response regulators"/>
    <property type="match status" value="1"/>
</dbReference>
<dbReference type="Pfam" id="PF00196">
    <property type="entry name" value="GerE"/>
    <property type="match status" value="1"/>
</dbReference>
<dbReference type="InterPro" id="IPR000792">
    <property type="entry name" value="Tscrpt_reg_LuxR_C"/>
</dbReference>
<dbReference type="PROSITE" id="PS50043">
    <property type="entry name" value="HTH_LUXR_2"/>
    <property type="match status" value="1"/>
</dbReference>
<keyword evidence="2" id="KW-0238">DNA-binding</keyword>
<dbReference type="PANTHER" id="PTHR44688:SF16">
    <property type="entry name" value="DNA-BINDING TRANSCRIPTIONAL ACTIVATOR DEVR_DOSR"/>
    <property type="match status" value="1"/>
</dbReference>
<evidence type="ECO:0000313" key="6">
    <source>
        <dbReference type="Proteomes" id="UP001596263"/>
    </source>
</evidence>
<dbReference type="InterPro" id="IPR036388">
    <property type="entry name" value="WH-like_DNA-bd_sf"/>
</dbReference>
<protein>
    <submittedName>
        <fullName evidence="5">LuxR C-terminal-related transcriptional regulator</fullName>
    </submittedName>
</protein>
<name>A0ABW0CV98_STRCD</name>
<dbReference type="RefSeq" id="WP_380864399.1">
    <property type="nucleotide sequence ID" value="NZ_JBHSKM010000044.1"/>
</dbReference>
<evidence type="ECO:0000313" key="5">
    <source>
        <dbReference type="EMBL" id="MFC5219569.1"/>
    </source>
</evidence>
<dbReference type="PROSITE" id="PS00622">
    <property type="entry name" value="HTH_LUXR_1"/>
    <property type="match status" value="1"/>
</dbReference>
<dbReference type="Gene3D" id="1.10.10.10">
    <property type="entry name" value="Winged helix-like DNA-binding domain superfamily/Winged helix DNA-binding domain"/>
    <property type="match status" value="1"/>
</dbReference>
<dbReference type="SUPFAM" id="SSF52540">
    <property type="entry name" value="P-loop containing nucleoside triphosphate hydrolases"/>
    <property type="match status" value="1"/>
</dbReference>
<dbReference type="CDD" id="cd06170">
    <property type="entry name" value="LuxR_C_like"/>
    <property type="match status" value="1"/>
</dbReference>
<dbReference type="Gene3D" id="3.40.50.300">
    <property type="entry name" value="P-loop containing nucleotide triphosphate hydrolases"/>
    <property type="match status" value="1"/>
</dbReference>
<sequence>MWAEPSYSAFVICGPAGVGKTRLAEACLESIAREGTRVGRATASRAARAVPLGAIAHLLPSGVDLSDPVQGFAAVTRKLAGPEQRQSVVLVDDLHLLDETSAVLLRQLMDARVVRVITTVRTGEVVGNAVDALVKGGNAFSVELREFHKDEVEQVLETVLGSRVGQRTLNTLFTASGGNALFLRELVHGAVASGTLESHGEIWELTSERLPSTWQLAELVKQRLATAAPQARPVLELLALCGTVPLADAEATATPEVVADLEETGLIRALSEGRRTTVALAHPLYGDVLRDALPTIRGRLLLRAQAERTETRGARRRDDALHIANLRLATGGTADPALLLQGATLARYSGDYQQAVTLLRALPHHTARSLLLLGASLFENGEPDDADEVLRQAEALALTDKERLQAVFIRSMNLSWTCGDAVGALRLNDAARARLTGPDEQRMLRVNEGCLRLMLGEPTRGLTLLDDLDEAPAQAPNLGIWLMASLLRPPVLAAVGHSRTAVNEARRAYNVRCRLNDPVPLVLFHHVAYLISLISALNHDGDIAEARELSRRAWDELSSSRDRPLPWILLPYQQAGTEWLAGHIGDARRWYAESAAQCRAFQNPQMMRRVLSGLAATASIQGHVKIAEDMQREALSYPESFPPGREEYLGQAWLLAAHGRLAEARHVLADGARSAREDGWVSIEAQLLTDVARLGGAAEVVHRLAELAEHCEGALPPVRARLAAALADDKPDYLLSVADELRNLGMDLLAAEAAVTASAALSRSGDERRAAAAAGLASTLAARCQGARTPLLRAAAPTAVPLTEREREVALLAADGLASKDIAAALHLSTRTVNNHLQHVYAKLGISSRQELAGHLHFTP</sequence>
<evidence type="ECO:0000256" key="2">
    <source>
        <dbReference type="ARBA" id="ARBA00023125"/>
    </source>
</evidence>
<keyword evidence="3" id="KW-0804">Transcription</keyword>
<dbReference type="InterPro" id="IPR027417">
    <property type="entry name" value="P-loop_NTPase"/>
</dbReference>
<keyword evidence="6" id="KW-1185">Reference proteome</keyword>
<dbReference type="PRINTS" id="PR00038">
    <property type="entry name" value="HTHLUXR"/>
</dbReference>
<keyword evidence="1" id="KW-0805">Transcription regulation</keyword>
<reference evidence="6" key="1">
    <citation type="journal article" date="2019" name="Int. J. Syst. Evol. Microbiol.">
        <title>The Global Catalogue of Microorganisms (GCM) 10K type strain sequencing project: providing services to taxonomists for standard genome sequencing and annotation.</title>
        <authorList>
            <consortium name="The Broad Institute Genomics Platform"/>
            <consortium name="The Broad Institute Genome Sequencing Center for Infectious Disease"/>
            <person name="Wu L."/>
            <person name="Ma J."/>
        </authorList>
    </citation>
    <scope>NUCLEOTIDE SEQUENCE [LARGE SCALE GENOMIC DNA]</scope>
    <source>
        <strain evidence="6">KCTC 42586</strain>
    </source>
</reference>
<feature type="domain" description="HTH luxR-type" evidence="4">
    <location>
        <begin position="795"/>
        <end position="860"/>
    </location>
</feature>
<accession>A0ABW0CV98</accession>
<evidence type="ECO:0000256" key="3">
    <source>
        <dbReference type="ARBA" id="ARBA00023163"/>
    </source>
</evidence>
<evidence type="ECO:0000259" key="4">
    <source>
        <dbReference type="PROSITE" id="PS50043"/>
    </source>
</evidence>
<proteinExistence type="predicted"/>